<dbReference type="Proteomes" id="UP000701801">
    <property type="component" value="Unassembled WGS sequence"/>
</dbReference>
<feature type="transmembrane region" description="Helical" evidence="1">
    <location>
        <begin position="119"/>
        <end position="140"/>
    </location>
</feature>
<dbReference type="EMBL" id="CAJVRM010000036">
    <property type="protein sequence ID" value="CAG8972142.1"/>
    <property type="molecule type" value="Genomic_DNA"/>
</dbReference>
<accession>A0A9N9LGG1</accession>
<dbReference type="AlphaFoldDB" id="A0A9N9LGG1"/>
<keyword evidence="1" id="KW-0812">Transmembrane</keyword>
<keyword evidence="1" id="KW-1133">Transmembrane helix</keyword>
<keyword evidence="3" id="KW-1185">Reference proteome</keyword>
<evidence type="ECO:0000313" key="2">
    <source>
        <dbReference type="EMBL" id="CAG8972142.1"/>
    </source>
</evidence>
<feature type="transmembrane region" description="Helical" evidence="1">
    <location>
        <begin position="242"/>
        <end position="264"/>
    </location>
</feature>
<comment type="caution">
    <text evidence="2">The sequence shown here is derived from an EMBL/GenBank/DDBJ whole genome shotgun (WGS) entry which is preliminary data.</text>
</comment>
<gene>
    <name evidence="2" type="ORF">HYALB_00008148</name>
</gene>
<proteinExistence type="predicted"/>
<organism evidence="2 3">
    <name type="scientific">Hymenoscyphus albidus</name>
    <dbReference type="NCBI Taxonomy" id="595503"/>
    <lineage>
        <taxon>Eukaryota</taxon>
        <taxon>Fungi</taxon>
        <taxon>Dikarya</taxon>
        <taxon>Ascomycota</taxon>
        <taxon>Pezizomycotina</taxon>
        <taxon>Leotiomycetes</taxon>
        <taxon>Helotiales</taxon>
        <taxon>Helotiaceae</taxon>
        <taxon>Hymenoscyphus</taxon>
    </lineage>
</organism>
<evidence type="ECO:0000256" key="1">
    <source>
        <dbReference type="SAM" id="Phobius"/>
    </source>
</evidence>
<name>A0A9N9LGG1_9HELO</name>
<protein>
    <submittedName>
        <fullName evidence="2">Uncharacterized protein</fullName>
    </submittedName>
</protein>
<dbReference type="OrthoDB" id="10351106at2759"/>
<reference evidence="2" key="1">
    <citation type="submission" date="2021-07" db="EMBL/GenBank/DDBJ databases">
        <authorList>
            <person name="Durling M."/>
        </authorList>
    </citation>
    <scope>NUCLEOTIDE SEQUENCE</scope>
</reference>
<keyword evidence="1" id="KW-0472">Membrane</keyword>
<sequence>MASQNQQEPPKKPADFNHLLATFPTREADNSAVKEWVKALLEFRGISTAPYLRPDGIRWIGLNLHELSREKLMEDDPAGIQTHTRVIADSIILFRTAKNKESECKELDHQVHRTELFNFFFKHLWMMIFLELAITVILIYTSGKSMTDDHNTSACHYIETLRIHKNYFNQSSGAASMDLSNMQTAADQILVTTTLNSEIVNLSEEVKQEPKLNKMVDESTSAVSSEMKSTYSPLVRLLQGKISLICIVIFIACVVVLVLGFGILGRVGGGERSLPK</sequence>
<evidence type="ECO:0000313" key="3">
    <source>
        <dbReference type="Proteomes" id="UP000701801"/>
    </source>
</evidence>